<dbReference type="PANTHER" id="PTHR47765:SF2">
    <property type="entry name" value="EXONUCLEASE MUT-7 HOMOLOG"/>
    <property type="match status" value="1"/>
</dbReference>
<organism evidence="2 3">
    <name type="scientific">Dreissena polymorpha</name>
    <name type="common">Zebra mussel</name>
    <name type="synonym">Mytilus polymorpha</name>
    <dbReference type="NCBI Taxonomy" id="45954"/>
    <lineage>
        <taxon>Eukaryota</taxon>
        <taxon>Metazoa</taxon>
        <taxon>Spiralia</taxon>
        <taxon>Lophotrochozoa</taxon>
        <taxon>Mollusca</taxon>
        <taxon>Bivalvia</taxon>
        <taxon>Autobranchia</taxon>
        <taxon>Heteroconchia</taxon>
        <taxon>Euheterodonta</taxon>
        <taxon>Imparidentia</taxon>
        <taxon>Neoheterodontei</taxon>
        <taxon>Myida</taxon>
        <taxon>Dreissenoidea</taxon>
        <taxon>Dreissenidae</taxon>
        <taxon>Dreissena</taxon>
    </lineage>
</organism>
<dbReference type="EMBL" id="JAIWYP010000007">
    <property type="protein sequence ID" value="KAH3793631.1"/>
    <property type="molecule type" value="Genomic_DNA"/>
</dbReference>
<sequence>MVSMFIEYNIDWCTATILSNSASVQTETVPTSMFDKVEKFFCCQQCGKVFWKGSHFERVCEQFSHVLKTEKDDTTIYDKLNANVGVNSLYKHFVFQSQLN</sequence>
<evidence type="ECO:0000313" key="3">
    <source>
        <dbReference type="Proteomes" id="UP000828390"/>
    </source>
</evidence>
<proteinExistence type="predicted"/>
<reference evidence="2" key="1">
    <citation type="journal article" date="2019" name="bioRxiv">
        <title>The Genome of the Zebra Mussel, Dreissena polymorpha: A Resource for Invasive Species Research.</title>
        <authorList>
            <person name="McCartney M.A."/>
            <person name="Auch B."/>
            <person name="Kono T."/>
            <person name="Mallez S."/>
            <person name="Zhang Y."/>
            <person name="Obille A."/>
            <person name="Becker A."/>
            <person name="Abrahante J.E."/>
            <person name="Garbe J."/>
            <person name="Badalamenti J.P."/>
            <person name="Herman A."/>
            <person name="Mangelson H."/>
            <person name="Liachko I."/>
            <person name="Sullivan S."/>
            <person name="Sone E.D."/>
            <person name="Koren S."/>
            <person name="Silverstein K.A.T."/>
            <person name="Beckman K.B."/>
            <person name="Gohl D.M."/>
        </authorList>
    </citation>
    <scope>NUCLEOTIDE SEQUENCE</scope>
    <source>
        <strain evidence="2">Duluth1</strain>
        <tissue evidence="2">Whole animal</tissue>
    </source>
</reference>
<dbReference type="InterPro" id="IPR052408">
    <property type="entry name" value="Exonuclease_MUT-7-like"/>
</dbReference>
<dbReference type="Pfam" id="PF01927">
    <property type="entry name" value="Mut7-C"/>
    <property type="match status" value="1"/>
</dbReference>
<comment type="caution">
    <text evidence="2">The sequence shown here is derived from an EMBL/GenBank/DDBJ whole genome shotgun (WGS) entry which is preliminary data.</text>
</comment>
<dbReference type="AlphaFoldDB" id="A0A9D4FBP0"/>
<gene>
    <name evidence="2" type="ORF">DPMN_147145</name>
</gene>
<dbReference type="InterPro" id="IPR002782">
    <property type="entry name" value="Mut7-C_RNAse_dom"/>
</dbReference>
<dbReference type="PANTHER" id="PTHR47765">
    <property type="entry name" value="3'-5' EXONUCLEASE DOMAIN-CONTAINING PROTEIN"/>
    <property type="match status" value="1"/>
</dbReference>
<evidence type="ECO:0000259" key="1">
    <source>
        <dbReference type="Pfam" id="PF01927"/>
    </source>
</evidence>
<dbReference type="Proteomes" id="UP000828390">
    <property type="component" value="Unassembled WGS sequence"/>
</dbReference>
<feature type="domain" description="Mut7-C RNAse" evidence="1">
    <location>
        <begin position="13"/>
        <end position="61"/>
    </location>
</feature>
<evidence type="ECO:0000313" key="2">
    <source>
        <dbReference type="EMBL" id="KAH3793631.1"/>
    </source>
</evidence>
<name>A0A9D4FBP0_DREPO</name>
<keyword evidence="3" id="KW-1185">Reference proteome</keyword>
<accession>A0A9D4FBP0</accession>
<protein>
    <recommendedName>
        <fullName evidence="1">Mut7-C RNAse domain-containing protein</fullName>
    </recommendedName>
</protein>
<reference evidence="2" key="2">
    <citation type="submission" date="2020-11" db="EMBL/GenBank/DDBJ databases">
        <authorList>
            <person name="McCartney M.A."/>
            <person name="Auch B."/>
            <person name="Kono T."/>
            <person name="Mallez S."/>
            <person name="Becker A."/>
            <person name="Gohl D.M."/>
            <person name="Silverstein K.A.T."/>
            <person name="Koren S."/>
            <person name="Bechman K.B."/>
            <person name="Herman A."/>
            <person name="Abrahante J.E."/>
            <person name="Garbe J."/>
        </authorList>
    </citation>
    <scope>NUCLEOTIDE SEQUENCE</scope>
    <source>
        <strain evidence="2">Duluth1</strain>
        <tissue evidence="2">Whole animal</tissue>
    </source>
</reference>